<dbReference type="Gene3D" id="1.10.10.10">
    <property type="entry name" value="Winged helix-like DNA-binding domain superfamily/Winged helix DNA-binding domain"/>
    <property type="match status" value="1"/>
</dbReference>
<feature type="domain" description="HTH lysR-type" evidence="6">
    <location>
        <begin position="6"/>
        <end position="55"/>
    </location>
</feature>
<accession>A0A2G3PM51</accession>
<dbReference type="InterPro" id="IPR005119">
    <property type="entry name" value="LysR_subst-bd"/>
</dbReference>
<dbReference type="SUPFAM" id="SSF53850">
    <property type="entry name" value="Periplasmic binding protein-like II"/>
    <property type="match status" value="1"/>
</dbReference>
<evidence type="ECO:0000256" key="3">
    <source>
        <dbReference type="ARBA" id="ARBA00023125"/>
    </source>
</evidence>
<evidence type="ECO:0000256" key="1">
    <source>
        <dbReference type="ARBA" id="ARBA00009437"/>
    </source>
</evidence>
<comment type="caution">
    <text evidence="7">The sequence shown here is derived from an EMBL/GenBank/DDBJ whole genome shotgun (WGS) entry which is preliminary data.</text>
</comment>
<dbReference type="FunFam" id="1.10.10.10:FF:000001">
    <property type="entry name" value="LysR family transcriptional regulator"/>
    <property type="match status" value="1"/>
</dbReference>
<dbReference type="InterPro" id="IPR036390">
    <property type="entry name" value="WH_DNA-bd_sf"/>
</dbReference>
<evidence type="ECO:0000313" key="7">
    <source>
        <dbReference type="EMBL" id="PHV66850.1"/>
    </source>
</evidence>
<keyword evidence="4" id="KW-0010">Activator</keyword>
<proteinExistence type="inferred from homology"/>
<name>A0A2G3PM51_WILMA</name>
<dbReference type="PRINTS" id="PR00039">
    <property type="entry name" value="HTHLYSR"/>
</dbReference>
<dbReference type="GO" id="GO:0032993">
    <property type="term" value="C:protein-DNA complex"/>
    <property type="evidence" value="ECO:0007669"/>
    <property type="project" value="TreeGrafter"/>
</dbReference>
<dbReference type="SUPFAM" id="SSF46785">
    <property type="entry name" value="Winged helix' DNA-binding domain"/>
    <property type="match status" value="1"/>
</dbReference>
<dbReference type="GO" id="GO:0003677">
    <property type="term" value="F:DNA binding"/>
    <property type="evidence" value="ECO:0007669"/>
    <property type="project" value="UniProtKB-KW"/>
</dbReference>
<evidence type="ECO:0000256" key="4">
    <source>
        <dbReference type="ARBA" id="ARBA00023159"/>
    </source>
</evidence>
<dbReference type="CDD" id="cd08434">
    <property type="entry name" value="PBP2_GltC_like"/>
    <property type="match status" value="1"/>
</dbReference>
<gene>
    <name evidence="7" type="ORF">CSW57_11380</name>
</gene>
<evidence type="ECO:0000313" key="8">
    <source>
        <dbReference type="Proteomes" id="UP000225108"/>
    </source>
</evidence>
<keyword evidence="5" id="KW-0804">Transcription</keyword>
<dbReference type="GO" id="GO:0003700">
    <property type="term" value="F:DNA-binding transcription factor activity"/>
    <property type="evidence" value="ECO:0007669"/>
    <property type="project" value="InterPro"/>
</dbReference>
<dbReference type="PROSITE" id="PS50931">
    <property type="entry name" value="HTH_LYSR"/>
    <property type="match status" value="1"/>
</dbReference>
<evidence type="ECO:0000256" key="5">
    <source>
        <dbReference type="ARBA" id="ARBA00023163"/>
    </source>
</evidence>
<dbReference type="Pfam" id="PF00126">
    <property type="entry name" value="HTH_1"/>
    <property type="match status" value="1"/>
</dbReference>
<dbReference type="PANTHER" id="PTHR30346:SF28">
    <property type="entry name" value="HTH-TYPE TRANSCRIPTIONAL REGULATOR CYNR"/>
    <property type="match status" value="1"/>
</dbReference>
<dbReference type="InterPro" id="IPR000847">
    <property type="entry name" value="LysR_HTH_N"/>
</dbReference>
<evidence type="ECO:0000256" key="2">
    <source>
        <dbReference type="ARBA" id="ARBA00023015"/>
    </source>
</evidence>
<evidence type="ECO:0000259" key="6">
    <source>
        <dbReference type="PROSITE" id="PS50931"/>
    </source>
</evidence>
<dbReference type="EMBL" id="PEBD01000008">
    <property type="protein sequence ID" value="PHV66850.1"/>
    <property type="molecule type" value="Genomic_DNA"/>
</dbReference>
<dbReference type="Gene3D" id="3.40.190.290">
    <property type="match status" value="1"/>
</dbReference>
<dbReference type="RefSeq" id="WP_099382861.1">
    <property type="nucleotide sequence ID" value="NZ_PEBD01000008.1"/>
</dbReference>
<protein>
    <submittedName>
        <fullName evidence="7">LysR family transcriptional regulator</fullName>
    </submittedName>
</protein>
<keyword evidence="3" id="KW-0238">DNA-binding</keyword>
<dbReference type="PANTHER" id="PTHR30346">
    <property type="entry name" value="TRANSCRIPTIONAL DUAL REGULATOR HCAR-RELATED"/>
    <property type="match status" value="1"/>
</dbReference>
<dbReference type="Pfam" id="PF03466">
    <property type="entry name" value="LysR_substrate"/>
    <property type="match status" value="1"/>
</dbReference>
<comment type="similarity">
    <text evidence="1">Belongs to the LysR transcriptional regulatory family.</text>
</comment>
<dbReference type="Proteomes" id="UP000225108">
    <property type="component" value="Unassembled WGS sequence"/>
</dbReference>
<organism evidence="7 8">
    <name type="scientific">Williamsia marianensis</name>
    <dbReference type="NCBI Taxonomy" id="85044"/>
    <lineage>
        <taxon>Bacteria</taxon>
        <taxon>Bacillati</taxon>
        <taxon>Actinomycetota</taxon>
        <taxon>Actinomycetes</taxon>
        <taxon>Mycobacteriales</taxon>
        <taxon>Nocardiaceae</taxon>
        <taxon>Williamsia</taxon>
    </lineage>
</organism>
<dbReference type="InterPro" id="IPR036388">
    <property type="entry name" value="WH-like_DNA-bd_sf"/>
</dbReference>
<dbReference type="AlphaFoldDB" id="A0A2G3PM51"/>
<keyword evidence="2" id="KW-0805">Transcription regulation</keyword>
<sequence length="293" mass="32537">MVDAWFITLAELENTSAAARKLHLTQPTLSRMLGRLERELGVELFDRHAKRLRLNAYGQIYLGHLRRAVAEMDAARHEIADRAGPVEGSIDLGFLHSFGVWLVPTLIGEFRRRMSPRVAFTLTQGAAEAILDRVVAGPADLAIVSPRPRSNDVGWAPIMRQRLALAVPADHPFAVRDEIAMTEVRDESFVAMGPTFGMRRILEELCAEADFRPQITFEATELGTVAGFVAAGLGVAVIPVEDNPQLPAGLTLLPLTGDRSSRDVGLIWHRDRAMTPVARRFRDYVTEWAAERR</sequence>
<reference evidence="7 8" key="1">
    <citation type="submission" date="2017-10" db="EMBL/GenBank/DDBJ databases">
        <title>The draft genome sequence of Williamsia sp. BULT 1.1 isolated from the semi-arid grassland soils from South Africa.</title>
        <authorList>
            <person name="Kabwe M.H."/>
            <person name="Govender N."/>
            <person name="Mutseka Lunga P."/>
            <person name="Vikram S."/>
            <person name="Makhalanyane T.P."/>
        </authorList>
    </citation>
    <scope>NUCLEOTIDE SEQUENCE [LARGE SCALE GENOMIC DNA]</scope>
    <source>
        <strain evidence="7 8">BULT 1.1</strain>
    </source>
</reference>